<evidence type="ECO:0000313" key="9">
    <source>
        <dbReference type="EMBL" id="PMP73281.1"/>
    </source>
</evidence>
<dbReference type="PROSITE" id="PS00715">
    <property type="entry name" value="SIGMA70_1"/>
    <property type="match status" value="1"/>
</dbReference>
<gene>
    <name evidence="9" type="ORF">C0184_16275</name>
</gene>
<comment type="similarity">
    <text evidence="5">Belongs to the sigma-70 factor family.</text>
</comment>
<comment type="caution">
    <text evidence="9">The sequence shown here is derived from an EMBL/GenBank/DDBJ whole genome shotgun (WGS) entry which is preliminary data.</text>
</comment>
<dbReference type="GO" id="GO:0006352">
    <property type="term" value="P:DNA-templated transcription initiation"/>
    <property type="evidence" value="ECO:0007669"/>
    <property type="project" value="InterPro"/>
</dbReference>
<dbReference type="GO" id="GO:0003677">
    <property type="term" value="F:DNA binding"/>
    <property type="evidence" value="ECO:0007669"/>
    <property type="project" value="UniProtKB-KW"/>
</dbReference>
<dbReference type="SUPFAM" id="SSF88659">
    <property type="entry name" value="Sigma3 and sigma4 domains of RNA polymerase sigma factors"/>
    <property type="match status" value="2"/>
</dbReference>
<dbReference type="InterPro" id="IPR050239">
    <property type="entry name" value="Sigma-70_RNA_pol_init_factors"/>
</dbReference>
<dbReference type="PANTHER" id="PTHR30603:SF60">
    <property type="entry name" value="RNA POLYMERASE SIGMA FACTOR RPOD"/>
    <property type="match status" value="1"/>
</dbReference>
<protein>
    <recommendedName>
        <fullName evidence="5">RNA polymerase sigma factor</fullName>
    </recommendedName>
</protein>
<organism evidence="9 10">
    <name type="scientific">Chloroflexus aggregans</name>
    <dbReference type="NCBI Taxonomy" id="152260"/>
    <lineage>
        <taxon>Bacteria</taxon>
        <taxon>Bacillati</taxon>
        <taxon>Chloroflexota</taxon>
        <taxon>Chloroflexia</taxon>
        <taxon>Chloroflexales</taxon>
        <taxon>Chloroflexineae</taxon>
        <taxon>Chloroflexaceae</taxon>
        <taxon>Chloroflexus</taxon>
    </lineage>
</organism>
<dbReference type="Gene3D" id="1.10.10.10">
    <property type="entry name" value="Winged helix-like DNA-binding domain superfamily/Winged helix DNA-binding domain"/>
    <property type="match status" value="2"/>
</dbReference>
<feature type="domain" description="RNA polymerase sigma-70" evidence="7">
    <location>
        <begin position="33"/>
        <end position="46"/>
    </location>
</feature>
<keyword evidence="4 5" id="KW-0804">Transcription</keyword>
<keyword evidence="1 5" id="KW-0805">Transcription regulation</keyword>
<dbReference type="SUPFAM" id="SSF88946">
    <property type="entry name" value="Sigma2 domain of RNA polymerase sigma factors"/>
    <property type="match status" value="1"/>
</dbReference>
<dbReference type="InterPro" id="IPR036388">
    <property type="entry name" value="WH-like_DNA-bd_sf"/>
</dbReference>
<evidence type="ECO:0000256" key="6">
    <source>
        <dbReference type="SAM" id="MobiDB-lite"/>
    </source>
</evidence>
<keyword evidence="3 5" id="KW-0238">DNA-binding</keyword>
<feature type="region of interest" description="Disordered" evidence="6">
    <location>
        <begin position="128"/>
        <end position="150"/>
    </location>
</feature>
<dbReference type="InterPro" id="IPR007624">
    <property type="entry name" value="RNA_pol_sigma70_r3"/>
</dbReference>
<evidence type="ECO:0000256" key="2">
    <source>
        <dbReference type="ARBA" id="ARBA00023082"/>
    </source>
</evidence>
<sequence length="245" mass="27362">AGDQARAQLINSNLRLVVSIARRYQGHGLALLDLIQEGSVGLMRAVDKFDASRGLKFSTYATYWIRQSIGRAIADHSRTVRLPVHLGERLSRLARLRQELTQQLDREPTLEELANAAGLSVEQVERAEQAGLAPTSLDEAHTEDGGGALSEILTDPLQPTPFDEVSESMLQADVQAALSQLSPRERNILRLRYGLDGEPTHTLEQIGQRLHLTRERVRQLECEALRKLRDPSLYPQLQGYVNDTI</sequence>
<dbReference type="InterPro" id="IPR000943">
    <property type="entry name" value="RNA_pol_sigma70"/>
</dbReference>
<dbReference type="InterPro" id="IPR014284">
    <property type="entry name" value="RNA_pol_sigma-70_dom"/>
</dbReference>
<evidence type="ECO:0000256" key="4">
    <source>
        <dbReference type="ARBA" id="ARBA00023163"/>
    </source>
</evidence>
<dbReference type="AlphaFoldDB" id="A0A2J6WS38"/>
<dbReference type="GO" id="GO:0016987">
    <property type="term" value="F:sigma factor activity"/>
    <property type="evidence" value="ECO:0007669"/>
    <property type="project" value="UniProtKB-KW"/>
</dbReference>
<dbReference type="Proteomes" id="UP000243376">
    <property type="component" value="Unassembled WGS sequence"/>
</dbReference>
<dbReference type="InterPro" id="IPR007630">
    <property type="entry name" value="RNA_pol_sigma70_r4"/>
</dbReference>
<name>A0A2J6WS38_9CHLR</name>
<dbReference type="EMBL" id="PNIQ01001094">
    <property type="protein sequence ID" value="PMP73281.1"/>
    <property type="molecule type" value="Genomic_DNA"/>
</dbReference>
<evidence type="ECO:0000256" key="5">
    <source>
        <dbReference type="RuleBase" id="RU362124"/>
    </source>
</evidence>
<dbReference type="PANTHER" id="PTHR30603">
    <property type="entry name" value="RNA POLYMERASE SIGMA FACTOR RPO"/>
    <property type="match status" value="1"/>
</dbReference>
<dbReference type="PRINTS" id="PR00046">
    <property type="entry name" value="SIGMA70FCT"/>
</dbReference>
<evidence type="ECO:0000259" key="7">
    <source>
        <dbReference type="PROSITE" id="PS00715"/>
    </source>
</evidence>
<evidence type="ECO:0000256" key="1">
    <source>
        <dbReference type="ARBA" id="ARBA00023015"/>
    </source>
</evidence>
<evidence type="ECO:0000313" key="10">
    <source>
        <dbReference type="Proteomes" id="UP000243376"/>
    </source>
</evidence>
<dbReference type="Gene3D" id="1.10.601.10">
    <property type="entry name" value="RNA Polymerase Primary Sigma Factor"/>
    <property type="match status" value="1"/>
</dbReference>
<comment type="function">
    <text evidence="5">Sigma factors are initiation factors that promote the attachment of RNA polymerase to specific initiation sites and are then released.</text>
</comment>
<dbReference type="Pfam" id="PF04542">
    <property type="entry name" value="Sigma70_r2"/>
    <property type="match status" value="1"/>
</dbReference>
<keyword evidence="2 5" id="KW-0731">Sigma factor</keyword>
<dbReference type="CDD" id="cd06171">
    <property type="entry name" value="Sigma70_r4"/>
    <property type="match status" value="1"/>
</dbReference>
<proteinExistence type="inferred from homology"/>
<evidence type="ECO:0000256" key="3">
    <source>
        <dbReference type="ARBA" id="ARBA00023125"/>
    </source>
</evidence>
<evidence type="ECO:0000259" key="8">
    <source>
        <dbReference type="PROSITE" id="PS00716"/>
    </source>
</evidence>
<dbReference type="InterPro" id="IPR013324">
    <property type="entry name" value="RNA_pol_sigma_r3/r4-like"/>
</dbReference>
<reference evidence="9 10" key="1">
    <citation type="submission" date="2018-01" db="EMBL/GenBank/DDBJ databases">
        <title>Metagenomic assembled genomes from two thermal pools in the Uzon Caldera, Kamchatka, Russia.</title>
        <authorList>
            <person name="Wilkins L."/>
            <person name="Ettinger C."/>
        </authorList>
    </citation>
    <scope>NUCLEOTIDE SEQUENCE [LARGE SCALE GENOMIC DNA]</scope>
    <source>
        <strain evidence="9">ZAV-02</strain>
    </source>
</reference>
<dbReference type="Pfam" id="PF04545">
    <property type="entry name" value="Sigma70_r4"/>
    <property type="match status" value="1"/>
</dbReference>
<feature type="domain" description="RNA polymerase sigma-70" evidence="8">
    <location>
        <begin position="202"/>
        <end position="228"/>
    </location>
</feature>
<feature type="non-terminal residue" evidence="9">
    <location>
        <position position="1"/>
    </location>
</feature>
<dbReference type="Pfam" id="PF04539">
    <property type="entry name" value="Sigma70_r3"/>
    <property type="match status" value="1"/>
</dbReference>
<dbReference type="InterPro" id="IPR007627">
    <property type="entry name" value="RNA_pol_sigma70_r2"/>
</dbReference>
<dbReference type="InterPro" id="IPR013325">
    <property type="entry name" value="RNA_pol_sigma_r2"/>
</dbReference>
<accession>A0A2J6WS38</accession>
<dbReference type="PIRSF" id="PIRSF000770">
    <property type="entry name" value="RNA_pol_sigma-SigE/K"/>
    <property type="match status" value="1"/>
</dbReference>
<dbReference type="NCBIfam" id="TIGR02937">
    <property type="entry name" value="sigma70-ECF"/>
    <property type="match status" value="1"/>
</dbReference>
<dbReference type="PROSITE" id="PS00716">
    <property type="entry name" value="SIGMA70_2"/>
    <property type="match status" value="1"/>
</dbReference>